<dbReference type="GO" id="GO:0000981">
    <property type="term" value="F:DNA-binding transcription factor activity, RNA polymerase II-specific"/>
    <property type="evidence" value="ECO:0007669"/>
    <property type="project" value="TreeGrafter"/>
</dbReference>
<dbReference type="EMBL" id="AMQN01008436">
    <property type="status" value="NOT_ANNOTATED_CDS"/>
    <property type="molecule type" value="Genomic_DNA"/>
</dbReference>
<reference evidence="6 8" key="2">
    <citation type="journal article" date="2013" name="Nature">
        <title>Insights into bilaterian evolution from three spiralian genomes.</title>
        <authorList>
            <person name="Simakov O."/>
            <person name="Marletaz F."/>
            <person name="Cho S.J."/>
            <person name="Edsinger-Gonzales E."/>
            <person name="Havlak P."/>
            <person name="Hellsten U."/>
            <person name="Kuo D.H."/>
            <person name="Larsson T."/>
            <person name="Lv J."/>
            <person name="Arendt D."/>
            <person name="Savage R."/>
            <person name="Osoegawa K."/>
            <person name="de Jong P."/>
            <person name="Grimwood J."/>
            <person name="Chapman J.A."/>
            <person name="Shapiro H."/>
            <person name="Aerts A."/>
            <person name="Otillar R.P."/>
            <person name="Terry A.Y."/>
            <person name="Boore J.L."/>
            <person name="Grigoriev I.V."/>
            <person name="Lindberg D.R."/>
            <person name="Seaver E.C."/>
            <person name="Weisblat D.A."/>
            <person name="Putnam N.H."/>
            <person name="Rokhsar D.S."/>
        </authorList>
    </citation>
    <scope>NUCLEOTIDE SEQUENCE</scope>
    <source>
        <strain evidence="6 8">I ESC-2004</strain>
    </source>
</reference>
<organism evidence="6">
    <name type="scientific">Capitella teleta</name>
    <name type="common">Polychaete worm</name>
    <dbReference type="NCBI Taxonomy" id="283909"/>
    <lineage>
        <taxon>Eukaryota</taxon>
        <taxon>Metazoa</taxon>
        <taxon>Spiralia</taxon>
        <taxon>Lophotrochozoa</taxon>
        <taxon>Annelida</taxon>
        <taxon>Polychaeta</taxon>
        <taxon>Sedentaria</taxon>
        <taxon>Scolecida</taxon>
        <taxon>Capitellidae</taxon>
        <taxon>Capitella</taxon>
    </lineage>
</organism>
<dbReference type="AlphaFoldDB" id="R7UJR7"/>
<feature type="compositionally biased region" description="Polar residues" evidence="4">
    <location>
        <begin position="148"/>
        <end position="172"/>
    </location>
</feature>
<dbReference type="InterPro" id="IPR004827">
    <property type="entry name" value="bZIP"/>
</dbReference>
<feature type="region of interest" description="Disordered" evidence="4">
    <location>
        <begin position="141"/>
        <end position="209"/>
    </location>
</feature>
<keyword evidence="3" id="KW-0804">Transcription</keyword>
<dbReference type="PROSITE" id="PS50217">
    <property type="entry name" value="BZIP"/>
    <property type="match status" value="1"/>
</dbReference>
<evidence type="ECO:0000256" key="2">
    <source>
        <dbReference type="ARBA" id="ARBA00023125"/>
    </source>
</evidence>
<accession>R7UJR7</accession>
<dbReference type="FunFam" id="1.20.5.170:FF:000006">
    <property type="entry name" value="fos-related antigen 2 isoform X1"/>
    <property type="match status" value="1"/>
</dbReference>
<dbReference type="InterPro" id="IPR046347">
    <property type="entry name" value="bZIP_sf"/>
</dbReference>
<evidence type="ECO:0000313" key="8">
    <source>
        <dbReference type="Proteomes" id="UP000014760"/>
    </source>
</evidence>
<feature type="domain" description="BZIP" evidence="5">
    <location>
        <begin position="191"/>
        <end position="254"/>
    </location>
</feature>
<evidence type="ECO:0000256" key="3">
    <source>
        <dbReference type="ARBA" id="ARBA00023163"/>
    </source>
</evidence>
<dbReference type="InterPro" id="IPR000837">
    <property type="entry name" value="AP-1"/>
</dbReference>
<dbReference type="EMBL" id="KB303112">
    <property type="protein sequence ID" value="ELU03492.1"/>
    <property type="molecule type" value="Genomic_DNA"/>
</dbReference>
<proteinExistence type="predicted"/>
<dbReference type="OrthoDB" id="5866312at2759"/>
<dbReference type="STRING" id="283909.R7UJR7"/>
<dbReference type="SMART" id="SM00338">
    <property type="entry name" value="BRLZ"/>
    <property type="match status" value="1"/>
</dbReference>
<evidence type="ECO:0000313" key="7">
    <source>
        <dbReference type="EnsemblMetazoa" id="CapteP170504"/>
    </source>
</evidence>
<evidence type="ECO:0000256" key="4">
    <source>
        <dbReference type="SAM" id="MobiDB-lite"/>
    </source>
</evidence>
<feature type="compositionally biased region" description="Polar residues" evidence="4">
    <location>
        <begin position="343"/>
        <end position="356"/>
    </location>
</feature>
<dbReference type="OMA" id="YPPHRTH"/>
<dbReference type="PRINTS" id="PR00042">
    <property type="entry name" value="LEUZIPPRFOS"/>
</dbReference>
<evidence type="ECO:0000259" key="5">
    <source>
        <dbReference type="PROSITE" id="PS50217"/>
    </source>
</evidence>
<keyword evidence="2" id="KW-0238">DNA-binding</keyword>
<dbReference type="PROSITE" id="PS00036">
    <property type="entry name" value="BZIP_BASIC"/>
    <property type="match status" value="1"/>
</dbReference>
<dbReference type="CDD" id="cd14721">
    <property type="entry name" value="bZIP_Fos"/>
    <property type="match status" value="1"/>
</dbReference>
<dbReference type="EnsemblMetazoa" id="CapteT170504">
    <property type="protein sequence ID" value="CapteP170504"/>
    <property type="gene ID" value="CapteG170504"/>
</dbReference>
<dbReference type="Proteomes" id="UP000014760">
    <property type="component" value="Unassembled WGS sequence"/>
</dbReference>
<dbReference type="SUPFAM" id="SSF57959">
    <property type="entry name" value="Leucine zipper domain"/>
    <property type="match status" value="1"/>
</dbReference>
<sequence length="375" mass="40361">MYNSVPTSNQDAVALREREDKMTVATLLSSLASGGHTQQTQYSSATGILTPTTLTQGIPSSGTITTPMLTPSTLLSIEQVFALHNTQEKDIAVDLTTESGFVPPLVGPKPTSSIPVMVKQEYDEHEFVKEDPEWLPSGAKRQRLMSDSEGSNSSFMLPDVSPNSTVTASGSRRPTGPRPQRSNQRLTNEEEEKRSVRRERNKQAAAKCRQRRVDLTNRLLNETEGLEEDQADLEEEIQKLQAQKEQLEFLLEAHRPLCKVSAATPASSYTVTIASSAGQPSIKLEKTLTPPPPPPQRPTSLGIAATSATGIPISTPSNGISVFNFGLEAMVDGHTGLTPLTQGPPSCASQIQRSDNPSITSSATTLSSPTTLMAL</sequence>
<dbReference type="HOGENOM" id="CLU_020183_1_0_1"/>
<keyword evidence="1" id="KW-0805">Transcription regulation</keyword>
<dbReference type="Gene3D" id="1.20.5.170">
    <property type="match status" value="1"/>
</dbReference>
<feature type="region of interest" description="Disordered" evidence="4">
    <location>
        <begin position="343"/>
        <end position="375"/>
    </location>
</feature>
<gene>
    <name evidence="6" type="ORF">CAPTEDRAFT_170504</name>
</gene>
<dbReference type="GO" id="GO:0000978">
    <property type="term" value="F:RNA polymerase II cis-regulatory region sequence-specific DNA binding"/>
    <property type="evidence" value="ECO:0007669"/>
    <property type="project" value="TreeGrafter"/>
</dbReference>
<feature type="compositionally biased region" description="Low complexity" evidence="4">
    <location>
        <begin position="357"/>
        <end position="375"/>
    </location>
</feature>
<dbReference type="PANTHER" id="PTHR23351">
    <property type="entry name" value="FOS TRANSCRIPTION FACTOR-RELATED"/>
    <property type="match status" value="1"/>
</dbReference>
<reference evidence="8" key="1">
    <citation type="submission" date="2012-12" db="EMBL/GenBank/DDBJ databases">
        <authorList>
            <person name="Hellsten U."/>
            <person name="Grimwood J."/>
            <person name="Chapman J.A."/>
            <person name="Shapiro H."/>
            <person name="Aerts A."/>
            <person name="Otillar R.P."/>
            <person name="Terry A.Y."/>
            <person name="Boore J.L."/>
            <person name="Simakov O."/>
            <person name="Marletaz F."/>
            <person name="Cho S.-J."/>
            <person name="Edsinger-Gonzales E."/>
            <person name="Havlak P."/>
            <person name="Kuo D.-H."/>
            <person name="Larsson T."/>
            <person name="Lv J."/>
            <person name="Arendt D."/>
            <person name="Savage R."/>
            <person name="Osoegawa K."/>
            <person name="de Jong P."/>
            <person name="Lindberg D.R."/>
            <person name="Seaver E.C."/>
            <person name="Weisblat D.A."/>
            <person name="Putnam N.H."/>
            <person name="Grigoriev I.V."/>
            <person name="Rokhsar D.S."/>
        </authorList>
    </citation>
    <scope>NUCLEOTIDE SEQUENCE</scope>
    <source>
        <strain evidence="8">I ESC-2004</strain>
    </source>
</reference>
<name>R7UJR7_CAPTE</name>
<protein>
    <recommendedName>
        <fullName evidence="5">BZIP domain-containing protein</fullName>
    </recommendedName>
</protein>
<reference evidence="7" key="3">
    <citation type="submission" date="2015-06" db="UniProtKB">
        <authorList>
            <consortium name="EnsemblMetazoa"/>
        </authorList>
    </citation>
    <scope>IDENTIFICATION</scope>
</reference>
<keyword evidence="8" id="KW-1185">Reference proteome</keyword>
<evidence type="ECO:0000313" key="6">
    <source>
        <dbReference type="EMBL" id="ELU03492.1"/>
    </source>
</evidence>
<evidence type="ECO:0000256" key="1">
    <source>
        <dbReference type="ARBA" id="ARBA00023015"/>
    </source>
</evidence>
<dbReference type="PANTHER" id="PTHR23351:SF24">
    <property type="entry name" value="ACTIVATING TRANSCRIPTION FACTOR 3-RELATED"/>
    <property type="match status" value="1"/>
</dbReference>
<dbReference type="GO" id="GO:0005634">
    <property type="term" value="C:nucleus"/>
    <property type="evidence" value="ECO:0007669"/>
    <property type="project" value="TreeGrafter"/>
</dbReference>